<sequence length="83" mass="9393">MGLPSRAHNEFSSASRTLWVADDSEFDPQLDRGVSLMRGVVAFRRLGIFECERCEKRFVDGRSDDGETDQQHAGMHLDEVPQP</sequence>
<accession>A0A0F8YX82</accession>
<evidence type="ECO:0000256" key="1">
    <source>
        <dbReference type="SAM" id="MobiDB-lite"/>
    </source>
</evidence>
<evidence type="ECO:0000313" key="2">
    <source>
        <dbReference type="EMBL" id="KKK58674.1"/>
    </source>
</evidence>
<comment type="caution">
    <text evidence="2">The sequence shown here is derived from an EMBL/GenBank/DDBJ whole genome shotgun (WGS) entry which is preliminary data.</text>
</comment>
<reference evidence="2" key="1">
    <citation type="journal article" date="2015" name="Nature">
        <title>Complex archaea that bridge the gap between prokaryotes and eukaryotes.</title>
        <authorList>
            <person name="Spang A."/>
            <person name="Saw J.H."/>
            <person name="Jorgensen S.L."/>
            <person name="Zaremba-Niedzwiedzka K."/>
            <person name="Martijn J."/>
            <person name="Lind A.E."/>
            <person name="van Eijk R."/>
            <person name="Schleper C."/>
            <person name="Guy L."/>
            <person name="Ettema T.J."/>
        </authorList>
    </citation>
    <scope>NUCLEOTIDE SEQUENCE</scope>
</reference>
<gene>
    <name evidence="2" type="ORF">LCGC14_3042060</name>
</gene>
<dbReference type="AlphaFoldDB" id="A0A0F8YX82"/>
<proteinExistence type="predicted"/>
<dbReference type="EMBL" id="LAZR01063858">
    <property type="protein sequence ID" value="KKK58674.1"/>
    <property type="molecule type" value="Genomic_DNA"/>
</dbReference>
<feature type="region of interest" description="Disordered" evidence="1">
    <location>
        <begin position="59"/>
        <end position="83"/>
    </location>
</feature>
<name>A0A0F8YX82_9ZZZZ</name>
<organism evidence="2">
    <name type="scientific">marine sediment metagenome</name>
    <dbReference type="NCBI Taxonomy" id="412755"/>
    <lineage>
        <taxon>unclassified sequences</taxon>
        <taxon>metagenomes</taxon>
        <taxon>ecological metagenomes</taxon>
    </lineage>
</organism>
<protein>
    <submittedName>
        <fullName evidence="2">Uncharacterized protein</fullName>
    </submittedName>
</protein>